<dbReference type="GO" id="GO:0035082">
    <property type="term" value="P:axoneme assembly"/>
    <property type="evidence" value="ECO:0007669"/>
    <property type="project" value="InterPro"/>
</dbReference>
<dbReference type="RefSeq" id="XP_011298593.1">
    <property type="nucleotide sequence ID" value="XM_011300291.1"/>
</dbReference>
<proteinExistence type="predicted"/>
<protein>
    <submittedName>
        <fullName evidence="4">Coiled-coil domain-containing protein 40</fullName>
    </submittedName>
</protein>
<dbReference type="PANTHER" id="PTHR16275">
    <property type="entry name" value="COILED-COIL DOMAIN-CONTAINING PROTEIN 40"/>
    <property type="match status" value="1"/>
</dbReference>
<dbReference type="Proteomes" id="UP000694866">
    <property type="component" value="Unplaced"/>
</dbReference>
<organism evidence="3 4">
    <name type="scientific">Fopius arisanus</name>
    <dbReference type="NCBI Taxonomy" id="64838"/>
    <lineage>
        <taxon>Eukaryota</taxon>
        <taxon>Metazoa</taxon>
        <taxon>Ecdysozoa</taxon>
        <taxon>Arthropoda</taxon>
        <taxon>Hexapoda</taxon>
        <taxon>Insecta</taxon>
        <taxon>Pterygota</taxon>
        <taxon>Neoptera</taxon>
        <taxon>Endopterygota</taxon>
        <taxon>Hymenoptera</taxon>
        <taxon>Apocrita</taxon>
        <taxon>Ichneumonoidea</taxon>
        <taxon>Braconidae</taxon>
        <taxon>Opiinae</taxon>
        <taxon>Fopius</taxon>
    </lineage>
</organism>
<reference evidence="4" key="1">
    <citation type="submission" date="2025-08" db="UniProtKB">
        <authorList>
            <consortium name="RefSeq"/>
        </authorList>
    </citation>
    <scope>IDENTIFICATION</scope>
    <source>
        <strain evidence="4">USDA-PBARC FA_bdor</strain>
        <tissue evidence="4">Whole organism</tissue>
    </source>
</reference>
<gene>
    <name evidence="4" type="primary">LOC105263825</name>
</gene>
<evidence type="ECO:0000256" key="1">
    <source>
        <dbReference type="SAM" id="Coils"/>
    </source>
</evidence>
<name>A0A9R1SWX4_9HYME</name>
<feature type="coiled-coil region" evidence="1">
    <location>
        <begin position="591"/>
        <end position="632"/>
    </location>
</feature>
<feature type="compositionally biased region" description="Basic and acidic residues" evidence="2">
    <location>
        <begin position="45"/>
        <end position="65"/>
    </location>
</feature>
<evidence type="ECO:0000256" key="2">
    <source>
        <dbReference type="SAM" id="MobiDB-lite"/>
    </source>
</evidence>
<evidence type="ECO:0000313" key="3">
    <source>
        <dbReference type="Proteomes" id="UP000694866"/>
    </source>
</evidence>
<feature type="coiled-coil region" evidence="1">
    <location>
        <begin position="404"/>
        <end position="565"/>
    </location>
</feature>
<keyword evidence="1" id="KW-0175">Coiled coil</keyword>
<sequence length="864" mass="102723">MQSLKVLDPDDPLMRRFQEALRSHLLRVDERLTTEIAELQASNKEASRKREEKGMEMYEAQREISRQETSMEKYISSLEDLKKSREENQYRLKEKKELRNKVRQEADEERRRVEQLSRELESLSSQCKHFEEFEVEVSNHLSVSKRMSEKDASVQRELIRQKQQEDYLLLKLEEEVWKLEKEIEDLRRQQVTKTEDKVTVGQTISDADADFGALQRERKGLLTAWNRVVANILQRDKISEELSTERSKIRESFKTLQVRLEKTKRDTSREMEINEKLTGLQTRLEEDIRCNQTAIGMEKDRADVLEYRTIDVAKMLEKTEADYDAVSFEFQGLKNEERILDRESEKLANEKTTVEEELLTKLSDKVTHDKTAMYLNKIVREAKETVNQFELTMLQTENHYGRNLFELEKMKNLVTAEKEDLEELSKGNILKEKELNQIKIEIERSELSIEKKQKKIADLNRDIVEMIRTGGTLDTTTQDLKIVSLEKKIDELDAKNQESQKYWLRQEGNMVNLSQERNTQLQELNRLSRQITIMEQKNLKLEYTLEKEKKNEEKIDRRMKELRQRLLRTNSLLAERKELRNNLLDKNFSTQDEYVKTLREAEVELVRLQTEIKELKEEKVMLEERLYAAHRDYFSWEKKMKLAAETLKIIKEERSTGGDIAMMKSEIHKMEMRLSHLRKAQEKMIRDMEHCVARREVIIDGALTKEKKNPKGIHNKKVIMQKRMDDRKMKIKQVTKDTKAMENAVSELETARAKLQAEIDENRELLKSYRDEIPDIDRQISEGELLKNHKLECLVRKQRKVRMLQNVRDGKYKMLFKSETTLNDELEKQRTMNVQLSEIMEETNRDFPHLKEDIRKIILTVQAT</sequence>
<dbReference type="GeneID" id="105263825"/>
<dbReference type="PANTHER" id="PTHR16275:SF8">
    <property type="entry name" value="COILED-COIL DOMAIN-CONTAINING PROTEIN 40"/>
    <property type="match status" value="1"/>
</dbReference>
<evidence type="ECO:0000313" key="4">
    <source>
        <dbReference type="RefSeq" id="XP_011298593.1"/>
    </source>
</evidence>
<dbReference type="OrthoDB" id="188741at2759"/>
<dbReference type="InterPro" id="IPR037386">
    <property type="entry name" value="CCDC40"/>
</dbReference>
<feature type="region of interest" description="Disordered" evidence="2">
    <location>
        <begin position="42"/>
        <end position="65"/>
    </location>
</feature>
<dbReference type="GO" id="GO:0005737">
    <property type="term" value="C:cytoplasm"/>
    <property type="evidence" value="ECO:0007669"/>
    <property type="project" value="TreeGrafter"/>
</dbReference>
<feature type="coiled-coil region" evidence="1">
    <location>
        <begin position="731"/>
        <end position="772"/>
    </location>
</feature>
<accession>A0A9R1SWX4</accession>
<keyword evidence="3" id="KW-1185">Reference proteome</keyword>
<dbReference type="AlphaFoldDB" id="A0A9R1SWX4"/>
<dbReference type="KEGG" id="fas:105263825"/>